<protein>
    <submittedName>
        <fullName evidence="8">SLC4A4 protein</fullName>
    </submittedName>
</protein>
<feature type="transmembrane region" description="Helical" evidence="6">
    <location>
        <begin position="322"/>
        <end position="343"/>
    </location>
</feature>
<feature type="transmembrane region" description="Helical" evidence="6">
    <location>
        <begin position="147"/>
        <end position="169"/>
    </location>
</feature>
<accession>A0A812KKF8</accession>
<dbReference type="InterPro" id="IPR003020">
    <property type="entry name" value="HCO3_transpt_euk"/>
</dbReference>
<dbReference type="Proteomes" id="UP000604046">
    <property type="component" value="Unassembled WGS sequence"/>
</dbReference>
<gene>
    <name evidence="8" type="primary">SLC4A4</name>
    <name evidence="8" type="ORF">SNAT2548_LOCUS9465</name>
</gene>
<dbReference type="GO" id="GO:0050801">
    <property type="term" value="P:monoatomic ion homeostasis"/>
    <property type="evidence" value="ECO:0007669"/>
    <property type="project" value="TreeGrafter"/>
</dbReference>
<evidence type="ECO:0000256" key="5">
    <source>
        <dbReference type="SAM" id="MobiDB-lite"/>
    </source>
</evidence>
<dbReference type="PANTHER" id="PTHR11453:SF127">
    <property type="entry name" value="SOLUTE CARRIER FAMILY 4 MEMBER 11"/>
    <property type="match status" value="1"/>
</dbReference>
<dbReference type="GO" id="GO:0005886">
    <property type="term" value="C:plasma membrane"/>
    <property type="evidence" value="ECO:0007669"/>
    <property type="project" value="TreeGrafter"/>
</dbReference>
<feature type="transmembrane region" description="Helical" evidence="6">
    <location>
        <begin position="67"/>
        <end position="86"/>
    </location>
</feature>
<feature type="transmembrane region" description="Helical" evidence="6">
    <location>
        <begin position="487"/>
        <end position="506"/>
    </location>
</feature>
<dbReference type="OrthoDB" id="1735926at2759"/>
<dbReference type="InterPro" id="IPR011531">
    <property type="entry name" value="HCO3_transpt-like_TM_dom"/>
</dbReference>
<dbReference type="AlphaFoldDB" id="A0A812KKF8"/>
<evidence type="ECO:0000256" key="2">
    <source>
        <dbReference type="ARBA" id="ARBA00022692"/>
    </source>
</evidence>
<name>A0A812KKF8_9DINO</name>
<feature type="domain" description="Bicarbonate transporter-like transmembrane" evidence="7">
    <location>
        <begin position="31"/>
        <end position="615"/>
    </location>
</feature>
<dbReference type="EMBL" id="CAJNDS010000738">
    <property type="protein sequence ID" value="CAE7231229.1"/>
    <property type="molecule type" value="Genomic_DNA"/>
</dbReference>
<feature type="transmembrane region" description="Helical" evidence="6">
    <location>
        <begin position="518"/>
        <end position="541"/>
    </location>
</feature>
<evidence type="ECO:0000259" key="7">
    <source>
        <dbReference type="Pfam" id="PF00955"/>
    </source>
</evidence>
<dbReference type="Gene3D" id="1.10.287.570">
    <property type="entry name" value="Helical hairpin bin"/>
    <property type="match status" value="1"/>
</dbReference>
<comment type="subcellular location">
    <subcellularLocation>
        <location evidence="1">Membrane</location>
        <topology evidence="1">Multi-pass membrane protein</topology>
    </subcellularLocation>
</comment>
<evidence type="ECO:0000313" key="8">
    <source>
        <dbReference type="EMBL" id="CAE7231229.1"/>
    </source>
</evidence>
<feature type="region of interest" description="Disordered" evidence="5">
    <location>
        <begin position="619"/>
        <end position="654"/>
    </location>
</feature>
<comment type="caution">
    <text evidence="8">The sequence shown here is derived from an EMBL/GenBank/DDBJ whole genome shotgun (WGS) entry which is preliminary data.</text>
</comment>
<organism evidence="8 9">
    <name type="scientific">Symbiodinium natans</name>
    <dbReference type="NCBI Taxonomy" id="878477"/>
    <lineage>
        <taxon>Eukaryota</taxon>
        <taxon>Sar</taxon>
        <taxon>Alveolata</taxon>
        <taxon>Dinophyceae</taxon>
        <taxon>Suessiales</taxon>
        <taxon>Symbiodiniaceae</taxon>
        <taxon>Symbiodinium</taxon>
    </lineage>
</organism>
<dbReference type="GO" id="GO:0006820">
    <property type="term" value="P:monoatomic anion transport"/>
    <property type="evidence" value="ECO:0007669"/>
    <property type="project" value="InterPro"/>
</dbReference>
<dbReference type="Pfam" id="PF00955">
    <property type="entry name" value="HCO3_cotransp"/>
    <property type="match status" value="1"/>
</dbReference>
<dbReference type="PRINTS" id="PR01231">
    <property type="entry name" value="HCO3TRNSPORT"/>
</dbReference>
<reference evidence="8" key="1">
    <citation type="submission" date="2021-02" db="EMBL/GenBank/DDBJ databases">
        <authorList>
            <person name="Dougan E. K."/>
            <person name="Rhodes N."/>
            <person name="Thang M."/>
            <person name="Chan C."/>
        </authorList>
    </citation>
    <scope>NUCLEOTIDE SEQUENCE</scope>
</reference>
<dbReference type="GO" id="GO:0005452">
    <property type="term" value="F:solute:inorganic anion antiporter activity"/>
    <property type="evidence" value="ECO:0007669"/>
    <property type="project" value="InterPro"/>
</dbReference>
<proteinExistence type="predicted"/>
<evidence type="ECO:0000256" key="1">
    <source>
        <dbReference type="ARBA" id="ARBA00004141"/>
    </source>
</evidence>
<keyword evidence="3 6" id="KW-1133">Transmembrane helix</keyword>
<keyword evidence="9" id="KW-1185">Reference proteome</keyword>
<dbReference type="PANTHER" id="PTHR11453">
    <property type="entry name" value="ANION EXCHANGE PROTEIN"/>
    <property type="match status" value="1"/>
</dbReference>
<keyword evidence="2 6" id="KW-0812">Transmembrane</keyword>
<evidence type="ECO:0000256" key="6">
    <source>
        <dbReference type="SAM" id="Phobius"/>
    </source>
</evidence>
<evidence type="ECO:0000256" key="3">
    <source>
        <dbReference type="ARBA" id="ARBA00022989"/>
    </source>
</evidence>
<feature type="transmembrane region" description="Helical" evidence="6">
    <location>
        <begin position="383"/>
        <end position="404"/>
    </location>
</feature>
<evidence type="ECO:0000256" key="4">
    <source>
        <dbReference type="ARBA" id="ARBA00023136"/>
    </source>
</evidence>
<sequence length="654" mass="72407">MSEAEAVIRNQSGYINHTAKKDYGPLEFTGRIAGGLRLDLRRRLPLYASDWTDAFKPENFQKSLSSILYLFIAALAPAITFGSRFLDGTNGQFGVLEMIMSTAVSGVIFSTFAGQPLSILGATGPFLAYTLVVYDMAVGADVEFMPFYFWVCMWCSLFTILVAVFDLCALMKHVTMFSEDIFAGLISLIFIIDGVRQAQSIESCTIVMSMRLGGDVGNGLMMYLSHEGEVGQQVYLKHRGAPNQPLTIPGRRPIIENFSENKMSLTSAMFEAPLSGCARPWAGIIENLLKFAEALLFMYTFGLATYLSHFRRTPWLLRPIRNLMANFAVTISLVTASALAAIYSSDTNLRMLSVDADFSPNLVLSDGSKRPWVVNPMGIERSFPAWAIAYAILPAIGFAVLGYLDQNLTSVIVNRPSNNLQKGPGYHLDLFVRGALTLPVCAVLGLPLSVASTVPSITHVISLTTYEVKQLPEGERKVPSKVVEQRATNFLIHVLIGCALFLAPALKFLPRAVLQGVFFYMGIASLTGNNLFDRLFLWLIWDPAKYPQYHYIQKLPIRRVHLYTLVQVVCLGILYGLKAIKETSVVFPFFMASLAIIRKAMRFLFTQEELELLDSLPAEEEDGKGLSPEQPDLVNLEKAKENDEGEPPKATMGV</sequence>
<feature type="transmembrane region" description="Helical" evidence="6">
    <location>
        <begin position="98"/>
        <end position="127"/>
    </location>
</feature>
<feature type="transmembrane region" description="Helical" evidence="6">
    <location>
        <begin position="291"/>
        <end position="310"/>
    </location>
</feature>
<evidence type="ECO:0000313" key="9">
    <source>
        <dbReference type="Proteomes" id="UP000604046"/>
    </source>
</evidence>
<feature type="transmembrane region" description="Helical" evidence="6">
    <location>
        <begin position="562"/>
        <end position="580"/>
    </location>
</feature>
<keyword evidence="4 6" id="KW-0472">Membrane</keyword>